<dbReference type="InterPro" id="IPR019861">
    <property type="entry name" value="PorP/SprF_Bacteroidetes"/>
</dbReference>
<organism evidence="1 2">
    <name type="scientific">Mongoliitalea lutea</name>
    <dbReference type="NCBI Taxonomy" id="849756"/>
    <lineage>
        <taxon>Bacteria</taxon>
        <taxon>Pseudomonadati</taxon>
        <taxon>Bacteroidota</taxon>
        <taxon>Cytophagia</taxon>
        <taxon>Cytophagales</taxon>
        <taxon>Cyclobacteriaceae</taxon>
        <taxon>Mongoliitalea</taxon>
    </lineage>
</organism>
<keyword evidence="2" id="KW-1185">Reference proteome</keyword>
<comment type="caution">
    <text evidence="1">The sequence shown here is derived from an EMBL/GenBank/DDBJ whole genome shotgun (WGS) entry which is preliminary data.</text>
</comment>
<dbReference type="Pfam" id="PF11751">
    <property type="entry name" value="PorP_SprF"/>
    <property type="match status" value="1"/>
</dbReference>
<dbReference type="Proteomes" id="UP000642809">
    <property type="component" value="Unassembled WGS sequence"/>
</dbReference>
<gene>
    <name evidence="1" type="ORF">GCM10008106_37410</name>
</gene>
<protein>
    <recommendedName>
        <fullName evidence="3">Type IX secretion system membrane protein, PorP/SprF family</fullName>
    </recommendedName>
</protein>
<proteinExistence type="predicted"/>
<dbReference type="RefSeq" id="WP_189586658.1">
    <property type="nucleotide sequence ID" value="NZ_BMYF01000037.1"/>
</dbReference>
<name>A0A8J3G769_9BACT</name>
<dbReference type="AlphaFoldDB" id="A0A8J3G769"/>
<evidence type="ECO:0008006" key="3">
    <source>
        <dbReference type="Google" id="ProtNLM"/>
    </source>
</evidence>
<dbReference type="EMBL" id="BMYF01000037">
    <property type="protein sequence ID" value="GHB53485.1"/>
    <property type="molecule type" value="Genomic_DNA"/>
</dbReference>
<evidence type="ECO:0000313" key="1">
    <source>
        <dbReference type="EMBL" id="GHB53485.1"/>
    </source>
</evidence>
<accession>A0A8J3G769</accession>
<reference evidence="1" key="1">
    <citation type="journal article" date="2014" name="Int. J. Syst. Evol. Microbiol.">
        <title>Complete genome sequence of Corynebacterium casei LMG S-19264T (=DSM 44701T), isolated from a smear-ripened cheese.</title>
        <authorList>
            <consortium name="US DOE Joint Genome Institute (JGI-PGF)"/>
            <person name="Walter F."/>
            <person name="Albersmeier A."/>
            <person name="Kalinowski J."/>
            <person name="Ruckert C."/>
        </authorList>
    </citation>
    <scope>NUCLEOTIDE SEQUENCE</scope>
    <source>
        <strain evidence="1">KCTC 23224</strain>
    </source>
</reference>
<reference evidence="1" key="2">
    <citation type="submission" date="2020-09" db="EMBL/GenBank/DDBJ databases">
        <authorList>
            <person name="Sun Q."/>
            <person name="Kim S."/>
        </authorList>
    </citation>
    <scope>NUCLEOTIDE SEQUENCE</scope>
    <source>
        <strain evidence="1">KCTC 23224</strain>
    </source>
</reference>
<sequence>MKRLLVYIVLLMLLIHEGQSQQVLFSQFYAAGQNLNPALTGTAGVSRLGLNYRNQWPALDQTVQAFAVSGDTFLEGKNSGVGFLINGFRETFTQLQHFDVGLSYAYQVRLGERSFLSAGVMGNYSVRSVAFDEVILSSQLDIDRGVVVGDNGLMIDDRQKSFADLAAGLLLYNHRFWLGVSSFQITRPNLSFLDNMDRLPIRWSAHGGMRIDLEKGNINDYFNNSRQERSLALAFHYQQKGPFQQFEIGSELFLEPISIGLWYRGIPQINELPNQESLIAVVGFDLGNGMEVGYSYDFTLSGLGWQNTGGAHELSLRFYFIQEILNNRRREVRPGFRF</sequence>
<dbReference type="NCBIfam" id="TIGR03519">
    <property type="entry name" value="T9SS_PorP_fam"/>
    <property type="match status" value="1"/>
</dbReference>
<evidence type="ECO:0000313" key="2">
    <source>
        <dbReference type="Proteomes" id="UP000642809"/>
    </source>
</evidence>